<geneLocation type="plasmid" evidence="1 2">
    <name>pRho-VOC14-C86</name>
</geneLocation>
<gene>
    <name evidence="1" type="ORF">Q5707_39110</name>
</gene>
<dbReference type="AlphaFoldDB" id="A0AAX3YSZ6"/>
<dbReference type="EMBL" id="CP130955">
    <property type="protein sequence ID" value="WLF51496.1"/>
    <property type="molecule type" value="Genomic_DNA"/>
</dbReference>
<evidence type="ECO:0000313" key="1">
    <source>
        <dbReference type="EMBL" id="WLF51496.1"/>
    </source>
</evidence>
<dbReference type="Proteomes" id="UP001231166">
    <property type="component" value="Plasmid pRho-VOC14-C86"/>
</dbReference>
<keyword evidence="1" id="KW-0614">Plasmid</keyword>
<accession>A0AAX3YSZ6</accession>
<proteinExistence type="predicted"/>
<organism evidence="1 2">
    <name type="scientific">Rhodococcus opacus</name>
    <name type="common">Nocardia opaca</name>
    <dbReference type="NCBI Taxonomy" id="37919"/>
    <lineage>
        <taxon>Bacteria</taxon>
        <taxon>Bacillati</taxon>
        <taxon>Actinomycetota</taxon>
        <taxon>Actinomycetes</taxon>
        <taxon>Mycobacteriales</taxon>
        <taxon>Nocardiaceae</taxon>
        <taxon>Rhodococcus</taxon>
    </lineage>
</organism>
<reference evidence="1" key="1">
    <citation type="submission" date="2023-07" db="EMBL/GenBank/DDBJ databases">
        <title>Genomic analysis of Rhodococcus opacus VOC-14 with glycol ethers degradation activity.</title>
        <authorList>
            <person name="Narkevich D.A."/>
            <person name="Hlushen A.M."/>
            <person name="Akhremchuk A.E."/>
            <person name="Sikolenko M.A."/>
            <person name="Valentovich L.N."/>
        </authorList>
    </citation>
    <scope>NUCLEOTIDE SEQUENCE</scope>
    <source>
        <strain evidence="1">VOC-14</strain>
        <plasmid evidence="1">pRho-VOC14-C86</plasmid>
    </source>
</reference>
<sequence length="75" mass="8281">MTENTVRIIREQGFTAGVLASCGESDDEPLHVLAERAGIEFGYMDAELDTFNDGFATGWQMARQAYRTTDTPAPH</sequence>
<name>A0AAX3YSZ6_RHOOP</name>
<evidence type="ECO:0000313" key="2">
    <source>
        <dbReference type="Proteomes" id="UP001231166"/>
    </source>
</evidence>
<protein>
    <submittedName>
        <fullName evidence="1">Uncharacterized protein</fullName>
    </submittedName>
</protein>
<dbReference type="PROSITE" id="PS51257">
    <property type="entry name" value="PROKAR_LIPOPROTEIN"/>
    <property type="match status" value="1"/>
</dbReference>
<dbReference type="RefSeq" id="WP_304710678.1">
    <property type="nucleotide sequence ID" value="NZ_CP130955.1"/>
</dbReference>